<accession>A0A5B8MS59</accession>
<proteinExistence type="predicted"/>
<protein>
    <submittedName>
        <fullName evidence="2">Uncharacterized protein</fullName>
    </submittedName>
</protein>
<evidence type="ECO:0000313" key="2">
    <source>
        <dbReference type="EMBL" id="QDZ22250.1"/>
    </source>
</evidence>
<name>A0A5B8MS59_9CHLO</name>
<reference evidence="1" key="2">
    <citation type="submission" date="2021-01" db="EMBL/GenBank/DDBJ databases">
        <authorList>
            <person name="Corre E."/>
            <person name="Pelletier E."/>
            <person name="Niang G."/>
            <person name="Scheremetjew M."/>
            <person name="Finn R."/>
            <person name="Kale V."/>
            <person name="Holt S."/>
            <person name="Cochrane G."/>
            <person name="Meng A."/>
            <person name="Brown T."/>
            <person name="Cohen L."/>
        </authorList>
    </citation>
    <scope>NUCLEOTIDE SEQUENCE</scope>
    <source>
        <strain evidence="1">CCMP1205</strain>
    </source>
</reference>
<gene>
    <name evidence="2" type="ORF">A3770_07p47680</name>
    <name evidence="1" type="ORF">CPRI1469_LOCUS388</name>
</gene>
<evidence type="ECO:0000313" key="1">
    <source>
        <dbReference type="EMBL" id="CAD9711549.1"/>
    </source>
</evidence>
<keyword evidence="3" id="KW-1185">Reference proteome</keyword>
<organism evidence="2 3">
    <name type="scientific">Chloropicon primus</name>
    <dbReference type="NCBI Taxonomy" id="1764295"/>
    <lineage>
        <taxon>Eukaryota</taxon>
        <taxon>Viridiplantae</taxon>
        <taxon>Chlorophyta</taxon>
        <taxon>Chloropicophyceae</taxon>
        <taxon>Chloropicales</taxon>
        <taxon>Chloropicaceae</taxon>
        <taxon>Chloropicon</taxon>
    </lineage>
</organism>
<reference evidence="2 3" key="1">
    <citation type="submission" date="2018-07" db="EMBL/GenBank/DDBJ databases">
        <title>The complete nuclear genome of the prasinophyte Chloropicon primus (CCMP1205).</title>
        <authorList>
            <person name="Pombert J.-F."/>
            <person name="Otis C."/>
            <person name="Turmel M."/>
            <person name="Lemieux C."/>
        </authorList>
    </citation>
    <scope>NUCLEOTIDE SEQUENCE [LARGE SCALE GENOMIC DNA]</scope>
    <source>
        <strain evidence="2 3">CCMP1205</strain>
    </source>
</reference>
<dbReference type="EMBL" id="HBHL01000604">
    <property type="protein sequence ID" value="CAD9711549.1"/>
    <property type="molecule type" value="Transcribed_RNA"/>
</dbReference>
<dbReference type="Proteomes" id="UP000316726">
    <property type="component" value="Chromosome 7"/>
</dbReference>
<evidence type="ECO:0000313" key="3">
    <source>
        <dbReference type="Proteomes" id="UP000316726"/>
    </source>
</evidence>
<dbReference type="STRING" id="1764295.A0A5B8MS59"/>
<dbReference type="AlphaFoldDB" id="A0A5B8MS59"/>
<sequence>MSGSLLGDRRSRITEVAPTHPALKRKRNTTNAIPLQIAPLLPDSAFFVRLSQFEKRVDATLDTKLERVKTVVNAKQSAPLSKYKYTVDLYVTMERKVVDGTDEGATATATATEGRKAGCELYVYGSVELCKPHEEVQGSGEEAKLELTDVLKSVTVKGFKPAAPVQVGGGTGVASLEDVSFSWTSADYNGEPSSCLKLDCNEFFPGSKVQVSWEVKHQEEKFVVPCQISSVLGVQVDTKTNIISRLWNYMKLKGSATTNEAAAVEFTNPSIKAFFAEGEKTSDLKLPVIGQKLRKALVPSKRPCLEYTIPRADDDQGIDDVKSLSFVVRIPSKSFAATLSDADKLLKKVKNTRAFDLMDKDIKRLVDEINERKRRRNFYLGFSQSPVDFVTSLIESQQRDLNQMMNYEATDIHQRSHIFRDAWVHDASIRYLHQRIAGNENGSQN</sequence>
<dbReference type="EMBL" id="CP031040">
    <property type="protein sequence ID" value="QDZ22250.1"/>
    <property type="molecule type" value="Genomic_DNA"/>
</dbReference>
<dbReference type="OrthoDB" id="10263741at2759"/>